<evidence type="ECO:0000313" key="3">
    <source>
        <dbReference type="Proteomes" id="UP000595894"/>
    </source>
</evidence>
<proteinExistence type="inferred from homology"/>
<protein>
    <submittedName>
        <fullName evidence="2">Lycopene beta-cyclase CrtY</fullName>
        <ecNumber evidence="2">5.5.1.19</ecNumber>
    </submittedName>
</protein>
<evidence type="ECO:0000256" key="1">
    <source>
        <dbReference type="ARBA" id="ARBA00006599"/>
    </source>
</evidence>
<dbReference type="RefSeq" id="WP_202093596.1">
    <property type="nucleotide sequence ID" value="NZ_CP061035.1"/>
</dbReference>
<dbReference type="NCBIfam" id="TIGR01789">
    <property type="entry name" value="lycopene_cycl"/>
    <property type="match status" value="1"/>
</dbReference>
<dbReference type="Gene3D" id="3.50.50.60">
    <property type="entry name" value="FAD/NAD(P)-binding domain"/>
    <property type="match status" value="1"/>
</dbReference>
<dbReference type="Pfam" id="PF05834">
    <property type="entry name" value="Lycopene_cycl"/>
    <property type="match status" value="1"/>
</dbReference>
<dbReference type="InterPro" id="IPR010108">
    <property type="entry name" value="Lycopene_cyclase_b/e"/>
</dbReference>
<dbReference type="InterPro" id="IPR008461">
    <property type="entry name" value="CrtY"/>
</dbReference>
<evidence type="ECO:0000313" key="2">
    <source>
        <dbReference type="EMBL" id="QQV77260.1"/>
    </source>
</evidence>
<dbReference type="GO" id="GO:0016117">
    <property type="term" value="P:carotenoid biosynthetic process"/>
    <property type="evidence" value="ECO:0007669"/>
    <property type="project" value="InterPro"/>
</dbReference>
<dbReference type="SUPFAM" id="SSF51905">
    <property type="entry name" value="FAD/NAD(P)-binding domain"/>
    <property type="match status" value="1"/>
</dbReference>
<dbReference type="GO" id="GO:0016705">
    <property type="term" value="F:oxidoreductase activity, acting on paired donors, with incorporation or reduction of molecular oxygen"/>
    <property type="evidence" value="ECO:0007669"/>
    <property type="project" value="InterPro"/>
</dbReference>
<dbReference type="InterPro" id="IPR036188">
    <property type="entry name" value="FAD/NAD-bd_sf"/>
</dbReference>
<dbReference type="EC" id="5.5.1.19" evidence="2"/>
<reference evidence="3" key="1">
    <citation type="submission" date="2020-09" db="EMBL/GenBank/DDBJ databases">
        <title>Sphingomonas sp., a new species isolated from pork steak.</title>
        <authorList>
            <person name="Heidler von Heilborn D."/>
        </authorList>
    </citation>
    <scope>NUCLEOTIDE SEQUENCE [LARGE SCALE GENOMIC DNA]</scope>
</reference>
<dbReference type="Proteomes" id="UP000595894">
    <property type="component" value="Chromosome"/>
</dbReference>
<name>A0A974S4P8_9SPHN</name>
<dbReference type="AlphaFoldDB" id="A0A974S4P8"/>
<dbReference type="NCBIfam" id="TIGR01790">
    <property type="entry name" value="carotene-cycl"/>
    <property type="match status" value="1"/>
</dbReference>
<organism evidence="2 3">
    <name type="scientific">Sphingomonas aliaeris</name>
    <dbReference type="NCBI Taxonomy" id="2759526"/>
    <lineage>
        <taxon>Bacteria</taxon>
        <taxon>Pseudomonadati</taxon>
        <taxon>Pseudomonadota</taxon>
        <taxon>Alphaproteobacteria</taxon>
        <taxon>Sphingomonadales</taxon>
        <taxon>Sphingomonadaceae</taxon>
        <taxon>Sphingomonas</taxon>
    </lineage>
</organism>
<keyword evidence="3" id="KW-1185">Reference proteome</keyword>
<accession>A0A974S4P8</accession>
<comment type="similarity">
    <text evidence="1">Belongs to the lycopene cyclase family.</text>
</comment>
<dbReference type="GO" id="GO:0045436">
    <property type="term" value="F:lycopene beta cyclase activity"/>
    <property type="evidence" value="ECO:0007669"/>
    <property type="project" value="InterPro"/>
</dbReference>
<gene>
    <name evidence="2" type="primary">crtY</name>
    <name evidence="2" type="ORF">H5J25_18450</name>
</gene>
<dbReference type="EMBL" id="CP061035">
    <property type="protein sequence ID" value="QQV77260.1"/>
    <property type="molecule type" value="Genomic_DNA"/>
</dbReference>
<dbReference type="KEGG" id="sari:H5J25_18450"/>
<keyword evidence="2" id="KW-0413">Isomerase</keyword>
<sequence length="396" mass="43604">MAAIIPCDVAIVGAGLAGGMIALALRRRHPQLDIRLIDADDRIGGNHLWSFFASDVTPEHRWIVAPLISYGWKGYDVAFPGHSRTLDASYYSIESDRLDTVVRAELPTGALMLGRKVLSVSPTAVVLTDGDRVQARGVIDCRGMGDPGVLDLGWQKFLGREFSLAEPHDMTRPIVMDATVPQLDGYRFVYCLPFAATRMFVEDTYYSDTPDIDAEALGARIDSYVAGRGWQPERVEREEAGVLPVAMGGDFERYWVNGGKGVAKAGMRAGLFHPTTGYSLPDAVRTAALIADARDLTGAALHELTHNFARRAWANRGFYRMLDKMLFKAAEPAERYRILERFYRLDPRLIGRFYAGRSTMTDKARILSGKPPVPIGRALRAITEPATIGASRGKTA</sequence>